<dbReference type="GeneID" id="62207230"/>
<dbReference type="GO" id="GO:0016020">
    <property type="term" value="C:membrane"/>
    <property type="evidence" value="ECO:0007669"/>
    <property type="project" value="UniProtKB-SubCell"/>
</dbReference>
<dbReference type="PANTHER" id="PTHR15549">
    <property type="entry name" value="PAIRED IMMUNOGLOBULIN-LIKE TYPE 2 RECEPTOR"/>
    <property type="match status" value="1"/>
</dbReference>
<dbReference type="AlphaFoldDB" id="A0A8H7B194"/>
<evidence type="ECO:0000256" key="5">
    <source>
        <dbReference type="SAM" id="MobiDB-lite"/>
    </source>
</evidence>
<feature type="compositionally biased region" description="Acidic residues" evidence="5">
    <location>
        <begin position="16"/>
        <end position="25"/>
    </location>
</feature>
<dbReference type="Proteomes" id="UP000596902">
    <property type="component" value="Unassembled WGS sequence"/>
</dbReference>
<feature type="compositionally biased region" description="Low complexity" evidence="5">
    <location>
        <begin position="40"/>
        <end position="72"/>
    </location>
</feature>
<feature type="compositionally biased region" description="Pro residues" evidence="5">
    <location>
        <begin position="30"/>
        <end position="39"/>
    </location>
</feature>
<evidence type="ECO:0000256" key="1">
    <source>
        <dbReference type="ARBA" id="ARBA00004167"/>
    </source>
</evidence>
<gene>
    <name evidence="7" type="ORF">GT037_009005</name>
</gene>
<dbReference type="EMBL" id="JAAABM010000014">
    <property type="protein sequence ID" value="KAF7673054.1"/>
    <property type="molecule type" value="Genomic_DNA"/>
</dbReference>
<comment type="caution">
    <text evidence="7">The sequence shown here is derived from an EMBL/GenBank/DDBJ whole genome shotgun (WGS) entry which is preliminary data.</text>
</comment>
<reference evidence="7" key="1">
    <citation type="submission" date="2020-01" db="EMBL/GenBank/DDBJ databases">
        <authorList>
            <person name="Feng Z.H.Z."/>
        </authorList>
    </citation>
    <scope>NUCLEOTIDE SEQUENCE</scope>
    <source>
        <strain evidence="7">CBS107.38</strain>
    </source>
</reference>
<keyword evidence="3 6" id="KW-1133">Transmembrane helix</keyword>
<dbReference type="RefSeq" id="XP_038783397.1">
    <property type="nucleotide sequence ID" value="XM_038934052.1"/>
</dbReference>
<feature type="compositionally biased region" description="Basic and acidic residues" evidence="5">
    <location>
        <begin position="228"/>
        <end position="243"/>
    </location>
</feature>
<keyword evidence="4 6" id="KW-0472">Membrane</keyword>
<feature type="transmembrane region" description="Helical" evidence="6">
    <location>
        <begin position="96"/>
        <end position="119"/>
    </location>
</feature>
<evidence type="ECO:0000256" key="3">
    <source>
        <dbReference type="ARBA" id="ARBA00022989"/>
    </source>
</evidence>
<sequence>MATSTDPTVPLPTTTDNDDDDDDDVTSLAPGPPGPPAPTPNASTTSASASASASATATSSSPLSSLTGVPTPNSTDDPISSGPAATSGNSGLSAGASAGIGVGAAVGIILLLLAGWFLVRRRRSGLLRRLSKISAVSGGTTHDLEKSGMGMSPEIIEHGALGPAEMEAGNASERRPSELASPVVPVEAAGDRRFAAELPGSEVPPAGARKGSKERLFLDSPIDEEEGRLEKDLRPIDEKKPPF</sequence>
<dbReference type="GO" id="GO:0071944">
    <property type="term" value="C:cell periphery"/>
    <property type="evidence" value="ECO:0007669"/>
    <property type="project" value="UniProtKB-ARBA"/>
</dbReference>
<comment type="subcellular location">
    <subcellularLocation>
        <location evidence="1">Membrane</location>
        <topology evidence="1">Single-pass membrane protein</topology>
    </subcellularLocation>
</comment>
<reference evidence="7" key="2">
    <citation type="submission" date="2020-08" db="EMBL/GenBank/DDBJ databases">
        <title>Draft Genome Sequence of Cumin Blight Pathogen Alternaria burnsii.</title>
        <authorList>
            <person name="Feng Z."/>
        </authorList>
    </citation>
    <scope>NUCLEOTIDE SEQUENCE</scope>
    <source>
        <strain evidence="7">CBS107.38</strain>
    </source>
</reference>
<dbReference type="PANTHER" id="PTHR15549:SF30">
    <property type="entry name" value="MID2 DOMAIN-CONTAINING PROTEIN"/>
    <property type="match status" value="1"/>
</dbReference>
<protein>
    <recommendedName>
        <fullName evidence="9">Mid2 domain-containing protein</fullName>
    </recommendedName>
</protein>
<keyword evidence="8" id="KW-1185">Reference proteome</keyword>
<name>A0A8H7B194_9PLEO</name>
<evidence type="ECO:0000256" key="6">
    <source>
        <dbReference type="SAM" id="Phobius"/>
    </source>
</evidence>
<evidence type="ECO:0000256" key="2">
    <source>
        <dbReference type="ARBA" id="ARBA00022692"/>
    </source>
</evidence>
<evidence type="ECO:0000313" key="7">
    <source>
        <dbReference type="EMBL" id="KAF7673054.1"/>
    </source>
</evidence>
<evidence type="ECO:0000313" key="8">
    <source>
        <dbReference type="Proteomes" id="UP000596902"/>
    </source>
</evidence>
<evidence type="ECO:0008006" key="9">
    <source>
        <dbReference type="Google" id="ProtNLM"/>
    </source>
</evidence>
<keyword evidence="2 6" id="KW-0812">Transmembrane</keyword>
<proteinExistence type="predicted"/>
<organism evidence="7 8">
    <name type="scientific">Alternaria burnsii</name>
    <dbReference type="NCBI Taxonomy" id="1187904"/>
    <lineage>
        <taxon>Eukaryota</taxon>
        <taxon>Fungi</taxon>
        <taxon>Dikarya</taxon>
        <taxon>Ascomycota</taxon>
        <taxon>Pezizomycotina</taxon>
        <taxon>Dothideomycetes</taxon>
        <taxon>Pleosporomycetidae</taxon>
        <taxon>Pleosporales</taxon>
        <taxon>Pleosporineae</taxon>
        <taxon>Pleosporaceae</taxon>
        <taxon>Alternaria</taxon>
        <taxon>Alternaria sect. Alternaria</taxon>
    </lineage>
</organism>
<evidence type="ECO:0000256" key="4">
    <source>
        <dbReference type="ARBA" id="ARBA00023136"/>
    </source>
</evidence>
<accession>A0A8H7B194</accession>
<feature type="region of interest" description="Disordered" evidence="5">
    <location>
        <begin position="1"/>
        <end position="91"/>
    </location>
</feature>
<feature type="compositionally biased region" description="Low complexity" evidence="5">
    <location>
        <begin position="1"/>
        <end position="15"/>
    </location>
</feature>
<dbReference type="InterPro" id="IPR051694">
    <property type="entry name" value="Immunoregulatory_rcpt-like"/>
</dbReference>
<feature type="region of interest" description="Disordered" evidence="5">
    <location>
        <begin position="195"/>
        <end position="243"/>
    </location>
</feature>